<gene>
    <name evidence="5" type="ORF">SAMN05421630_101336</name>
</gene>
<evidence type="ECO:0000313" key="5">
    <source>
        <dbReference type="EMBL" id="SDC07712.1"/>
    </source>
</evidence>
<dbReference type="RefSeq" id="WP_091795418.1">
    <property type="nucleotide sequence ID" value="NZ_CP016353.1"/>
</dbReference>
<dbReference type="Pfam" id="PF25601">
    <property type="entry name" value="AAA_lid_14"/>
    <property type="match status" value="1"/>
</dbReference>
<keyword evidence="2" id="KW-0067">ATP-binding</keyword>
<dbReference type="InterPro" id="IPR009057">
    <property type="entry name" value="Homeodomain-like_sf"/>
</dbReference>
<evidence type="ECO:0000256" key="2">
    <source>
        <dbReference type="ARBA" id="ARBA00022840"/>
    </source>
</evidence>
<dbReference type="Gene3D" id="3.30.450.40">
    <property type="match status" value="1"/>
</dbReference>
<dbReference type="GO" id="GO:0005524">
    <property type="term" value="F:ATP binding"/>
    <property type="evidence" value="ECO:0007669"/>
    <property type="project" value="UniProtKB-KW"/>
</dbReference>
<dbReference type="PROSITE" id="PS50045">
    <property type="entry name" value="SIGMA54_INTERACT_4"/>
    <property type="match status" value="1"/>
</dbReference>
<dbReference type="InterPro" id="IPR002078">
    <property type="entry name" value="Sigma_54_int"/>
</dbReference>
<evidence type="ECO:0000256" key="3">
    <source>
        <dbReference type="ARBA" id="ARBA00023015"/>
    </source>
</evidence>
<dbReference type="SUPFAM" id="SSF52540">
    <property type="entry name" value="P-loop containing nucleoside triphosphate hydrolases"/>
    <property type="match status" value="1"/>
</dbReference>
<protein>
    <submittedName>
        <fullName evidence="5">Transcriptional regulator of acetoin/glycerol metabolism</fullName>
    </submittedName>
</protein>
<keyword evidence="6" id="KW-1185">Reference proteome</keyword>
<dbReference type="Gene3D" id="1.10.10.60">
    <property type="entry name" value="Homeodomain-like"/>
    <property type="match status" value="1"/>
</dbReference>
<accession>A0A1G6IMC2</accession>
<evidence type="ECO:0000256" key="1">
    <source>
        <dbReference type="ARBA" id="ARBA00022741"/>
    </source>
</evidence>
<evidence type="ECO:0000256" key="4">
    <source>
        <dbReference type="ARBA" id="ARBA00023163"/>
    </source>
</evidence>
<dbReference type="OrthoDB" id="5496274at2"/>
<dbReference type="Pfam" id="PF02954">
    <property type="entry name" value="HTH_8"/>
    <property type="match status" value="1"/>
</dbReference>
<dbReference type="InterPro" id="IPR002197">
    <property type="entry name" value="HTH_Fis"/>
</dbReference>
<evidence type="ECO:0000313" key="6">
    <source>
        <dbReference type="Proteomes" id="UP000199494"/>
    </source>
</evidence>
<dbReference type="STRING" id="530584.SAMN05421630_101336"/>
<keyword evidence="3" id="KW-0805">Transcription regulation</keyword>
<organism evidence="5 6">
    <name type="scientific">Prauserella marina</name>
    <dbReference type="NCBI Taxonomy" id="530584"/>
    <lineage>
        <taxon>Bacteria</taxon>
        <taxon>Bacillati</taxon>
        <taxon>Actinomycetota</taxon>
        <taxon>Actinomycetes</taxon>
        <taxon>Pseudonocardiales</taxon>
        <taxon>Pseudonocardiaceae</taxon>
        <taxon>Prauserella</taxon>
    </lineage>
</organism>
<dbReference type="InterPro" id="IPR029016">
    <property type="entry name" value="GAF-like_dom_sf"/>
</dbReference>
<sequence length="568" mass="61650">MPDNAEIDRIQLAKEMVLPSDGRPLGRQTAHLAESWRRSRTALGAPENITDVPQVSEELLDAHLLDLFREPLTRFSDSVAGTGLGVLLADSRGRILHRWCGDRTAAAHLDRIGTVRGAVLSEDSVGTNGVGTVAASGRSVQIRGGEHFAEFYRDAVCTGAPVRHPMTGSLLAVVTLSCDVTPRTDLLRPLLDSVTQRLEAQVLDMQQPAARRAFDTFLELSRVRTEPVVVFGSAGLLIQNSQSGRLVPEDLDRLQELCAEAKGPGRQVVELTTGPAMVHVTVVEPGNAVAVVEEQHSPARTHTVIAPPRRLIGRDPDWLATHREIERSRASATPVIVAGRSGAGKVSLALGRPVQQDAQTRGQVFDAAQRHVLGKREWLAELGRRLEAPGDLVVRGAQTLEPALLDGMRTLLEQTQRSRPVLVTLTADAREDAEAFGLKYAAPVVWVPALAERVGDLPALWRHFAASPGFFPDQECLELLKAYRWPGNLKELRTVIAQLGGGDGVVSPADLPPTIRAARSLTMIEQVELEAIRKALREANGNRAKAAQILGVSRATVYRKIKAYRLVS</sequence>
<dbReference type="EMBL" id="FMZE01000001">
    <property type="protein sequence ID" value="SDC07712.1"/>
    <property type="molecule type" value="Genomic_DNA"/>
</dbReference>
<dbReference type="SUPFAM" id="SSF46689">
    <property type="entry name" value="Homeodomain-like"/>
    <property type="match status" value="1"/>
</dbReference>
<dbReference type="GO" id="GO:0043565">
    <property type="term" value="F:sequence-specific DNA binding"/>
    <property type="evidence" value="ECO:0007669"/>
    <property type="project" value="InterPro"/>
</dbReference>
<reference evidence="5 6" key="1">
    <citation type="submission" date="2016-10" db="EMBL/GenBank/DDBJ databases">
        <authorList>
            <person name="de Groot N.N."/>
        </authorList>
    </citation>
    <scope>NUCLEOTIDE SEQUENCE [LARGE SCALE GENOMIC DNA]</scope>
    <source>
        <strain evidence="5 6">CGMCC 4.5506</strain>
    </source>
</reference>
<keyword evidence="4" id="KW-0804">Transcription</keyword>
<proteinExistence type="predicted"/>
<dbReference type="Gene3D" id="1.10.8.60">
    <property type="match status" value="1"/>
</dbReference>
<dbReference type="InterPro" id="IPR027417">
    <property type="entry name" value="P-loop_NTPase"/>
</dbReference>
<name>A0A1G6IMC2_9PSEU</name>
<dbReference type="Proteomes" id="UP000199494">
    <property type="component" value="Unassembled WGS sequence"/>
</dbReference>
<dbReference type="PRINTS" id="PR01590">
    <property type="entry name" value="HTHFIS"/>
</dbReference>
<dbReference type="AlphaFoldDB" id="A0A1G6IMC2"/>
<keyword evidence="1" id="KW-0547">Nucleotide-binding</keyword>
<dbReference type="InterPro" id="IPR058031">
    <property type="entry name" value="AAA_lid_NorR"/>
</dbReference>
<dbReference type="PANTHER" id="PTHR32071">
    <property type="entry name" value="TRANSCRIPTIONAL REGULATORY PROTEIN"/>
    <property type="match status" value="1"/>
</dbReference>
<dbReference type="GO" id="GO:0006355">
    <property type="term" value="P:regulation of DNA-templated transcription"/>
    <property type="evidence" value="ECO:0007669"/>
    <property type="project" value="InterPro"/>
</dbReference>